<dbReference type="Pfam" id="PF04039">
    <property type="entry name" value="MnhB"/>
    <property type="match status" value="1"/>
</dbReference>
<feature type="domain" description="MrpA C-terminal/MbhD" evidence="14">
    <location>
        <begin position="616"/>
        <end position="678"/>
    </location>
</feature>
<keyword evidence="6 10" id="KW-1133">Transmembrane helix</keyword>
<evidence type="ECO:0000256" key="9">
    <source>
        <dbReference type="RuleBase" id="RU000320"/>
    </source>
</evidence>
<keyword evidence="8 10" id="KW-0472">Membrane</keyword>
<evidence type="ECO:0000256" key="8">
    <source>
        <dbReference type="ARBA" id="ARBA00023136"/>
    </source>
</evidence>
<feature type="transmembrane region" description="Helical" evidence="10">
    <location>
        <begin position="77"/>
        <end position="97"/>
    </location>
</feature>
<feature type="transmembrane region" description="Helical" evidence="10">
    <location>
        <begin position="503"/>
        <end position="525"/>
    </location>
</feature>
<feature type="transmembrane region" description="Helical" evidence="10">
    <location>
        <begin position="827"/>
        <end position="845"/>
    </location>
</feature>
<dbReference type="InterPro" id="IPR007182">
    <property type="entry name" value="MnhB"/>
</dbReference>
<dbReference type="PANTHER" id="PTHR43373:SF1">
    <property type="entry name" value="NA(+)_H(+) ANTIPORTER SUBUNIT A"/>
    <property type="match status" value="1"/>
</dbReference>
<evidence type="ECO:0000259" key="11">
    <source>
        <dbReference type="Pfam" id="PF00361"/>
    </source>
</evidence>
<feature type="transmembrane region" description="Helical" evidence="10">
    <location>
        <begin position="322"/>
        <end position="346"/>
    </location>
</feature>
<dbReference type="Pfam" id="PF00361">
    <property type="entry name" value="Proton_antipo_M"/>
    <property type="match status" value="1"/>
</dbReference>
<evidence type="ECO:0000256" key="4">
    <source>
        <dbReference type="ARBA" id="ARBA00022475"/>
    </source>
</evidence>
<organism evidence="16 17">
    <name type="scientific">Yanghanlia caeni</name>
    <dbReference type="NCBI Taxonomy" id="3064283"/>
    <lineage>
        <taxon>Bacteria</taxon>
        <taxon>Pseudomonadati</taxon>
        <taxon>Pseudomonadota</taxon>
        <taxon>Betaproteobacteria</taxon>
        <taxon>Burkholderiales</taxon>
        <taxon>Alcaligenaceae</taxon>
        <taxon>Yanghanlia</taxon>
    </lineage>
</organism>
<feature type="transmembrane region" description="Helical" evidence="10">
    <location>
        <begin position="926"/>
        <end position="953"/>
    </location>
</feature>
<keyword evidence="2" id="KW-0813">Transport</keyword>
<keyword evidence="4" id="KW-1003">Cell membrane</keyword>
<dbReference type="InterPro" id="IPR001750">
    <property type="entry name" value="ND/Mrp_TM"/>
</dbReference>
<evidence type="ECO:0000259" key="12">
    <source>
        <dbReference type="Pfam" id="PF00662"/>
    </source>
</evidence>
<feature type="transmembrane region" description="Helical" evidence="10">
    <location>
        <begin position="606"/>
        <end position="625"/>
    </location>
</feature>
<evidence type="ECO:0000256" key="1">
    <source>
        <dbReference type="ARBA" id="ARBA00004651"/>
    </source>
</evidence>
<feature type="transmembrane region" description="Helical" evidence="10">
    <location>
        <begin position="656"/>
        <end position="674"/>
    </location>
</feature>
<protein>
    <submittedName>
        <fullName evidence="16">Monovalent cation/H+ antiporter subunit A</fullName>
    </submittedName>
</protein>
<dbReference type="Pfam" id="PF20501">
    <property type="entry name" value="MbhE"/>
    <property type="match status" value="1"/>
</dbReference>
<feature type="transmembrane region" description="Helical" evidence="10">
    <location>
        <begin position="574"/>
        <end position="594"/>
    </location>
</feature>
<evidence type="ECO:0000259" key="15">
    <source>
        <dbReference type="Pfam" id="PF20501"/>
    </source>
</evidence>
<evidence type="ECO:0000313" key="17">
    <source>
        <dbReference type="Proteomes" id="UP001232156"/>
    </source>
</evidence>
<dbReference type="Pfam" id="PF00662">
    <property type="entry name" value="Proton_antipo_N"/>
    <property type="match status" value="1"/>
</dbReference>
<dbReference type="InterPro" id="IPR046806">
    <property type="entry name" value="MrpA_C/MbhE"/>
</dbReference>
<feature type="domain" description="MrpA C-terminal/MbhE" evidence="15">
    <location>
        <begin position="699"/>
        <end position="795"/>
    </location>
</feature>
<evidence type="ECO:0000259" key="13">
    <source>
        <dbReference type="Pfam" id="PF04039"/>
    </source>
</evidence>
<evidence type="ECO:0000256" key="7">
    <source>
        <dbReference type="ARBA" id="ARBA00023065"/>
    </source>
</evidence>
<keyword evidence="3" id="KW-0050">Antiport</keyword>
<dbReference type="InterPro" id="IPR001516">
    <property type="entry name" value="Proton_antipo_N"/>
</dbReference>
<dbReference type="Pfam" id="PF13244">
    <property type="entry name" value="MbhD"/>
    <property type="match status" value="1"/>
</dbReference>
<comment type="caution">
    <text evidence="16">The sequence shown here is derived from an EMBL/GenBank/DDBJ whole genome shotgun (WGS) entry which is preliminary data.</text>
</comment>
<keyword evidence="5 9" id="KW-0812">Transmembrane</keyword>
<comment type="subcellular location">
    <subcellularLocation>
        <location evidence="1">Cell membrane</location>
        <topology evidence="1">Multi-pass membrane protein</topology>
    </subcellularLocation>
    <subcellularLocation>
        <location evidence="9">Membrane</location>
        <topology evidence="9">Multi-pass membrane protein</topology>
    </subcellularLocation>
</comment>
<dbReference type="InterPro" id="IPR050616">
    <property type="entry name" value="CPA3_Na-H_Antiporter_A"/>
</dbReference>
<keyword evidence="17" id="KW-1185">Reference proteome</keyword>
<dbReference type="RefSeq" id="WP_347287027.1">
    <property type="nucleotide sequence ID" value="NZ_JAUZQE010000016.1"/>
</dbReference>
<feature type="transmembrane region" description="Helical" evidence="10">
    <location>
        <begin position="451"/>
        <end position="471"/>
    </location>
</feature>
<feature type="transmembrane region" description="Helical" evidence="10">
    <location>
        <begin position="162"/>
        <end position="185"/>
    </location>
</feature>
<evidence type="ECO:0000313" key="16">
    <source>
        <dbReference type="EMBL" id="MDR4126008.1"/>
    </source>
</evidence>
<evidence type="ECO:0000256" key="3">
    <source>
        <dbReference type="ARBA" id="ARBA00022449"/>
    </source>
</evidence>
<evidence type="ECO:0000259" key="14">
    <source>
        <dbReference type="Pfam" id="PF13244"/>
    </source>
</evidence>
<name>A0ABU1D6M6_9BURK</name>
<feature type="transmembrane region" description="Helical" evidence="10">
    <location>
        <begin position="133"/>
        <end position="150"/>
    </location>
</feature>
<feature type="transmembrane region" description="Helical" evidence="10">
    <location>
        <begin position="205"/>
        <end position="230"/>
    </location>
</feature>
<feature type="transmembrane region" description="Helical" evidence="10">
    <location>
        <begin position="367"/>
        <end position="389"/>
    </location>
</feature>
<dbReference type="PRINTS" id="PR01434">
    <property type="entry name" value="NADHDHGNASE5"/>
</dbReference>
<evidence type="ECO:0000256" key="2">
    <source>
        <dbReference type="ARBA" id="ARBA00022448"/>
    </source>
</evidence>
<feature type="transmembrane region" description="Helical" evidence="10">
    <location>
        <begin position="887"/>
        <end position="906"/>
    </location>
</feature>
<evidence type="ECO:0000256" key="5">
    <source>
        <dbReference type="ARBA" id="ARBA00022692"/>
    </source>
</evidence>
<dbReference type="PANTHER" id="PTHR43373">
    <property type="entry name" value="NA(+)/H(+) ANTIPORTER SUBUNIT"/>
    <property type="match status" value="1"/>
</dbReference>
<feature type="domain" description="Na+/H+ antiporter MnhB subunit-related protein" evidence="13">
    <location>
        <begin position="825"/>
        <end position="947"/>
    </location>
</feature>
<feature type="transmembrane region" description="Helical" evidence="10">
    <location>
        <begin position="705"/>
        <end position="723"/>
    </location>
</feature>
<feature type="transmembrane region" description="Helical" evidence="10">
    <location>
        <begin position="270"/>
        <end position="291"/>
    </location>
</feature>
<reference evidence="16 17" key="1">
    <citation type="submission" date="2023-08" db="EMBL/GenBank/DDBJ databases">
        <title>Alcaligenaceae gen. nov., a novel taxon isolated from the sludge of Yixing Pesticide Factory.</title>
        <authorList>
            <person name="Ruan L."/>
        </authorList>
    </citation>
    <scope>NUCLEOTIDE SEQUENCE [LARGE SCALE GENOMIC DNA]</scope>
    <source>
        <strain evidence="16 17">LG-2</strain>
    </source>
</reference>
<feature type="transmembrane region" description="Helical" evidence="10">
    <location>
        <begin position="298"/>
        <end position="316"/>
    </location>
</feature>
<gene>
    <name evidence="16" type="ORF">Q8947_08425</name>
</gene>
<evidence type="ECO:0000256" key="6">
    <source>
        <dbReference type="ARBA" id="ARBA00022989"/>
    </source>
</evidence>
<feature type="transmembrane region" description="Helical" evidence="10">
    <location>
        <begin position="409"/>
        <end position="430"/>
    </location>
</feature>
<evidence type="ECO:0000256" key="10">
    <source>
        <dbReference type="SAM" id="Phobius"/>
    </source>
</evidence>
<keyword evidence="7" id="KW-0406">Ion transport</keyword>
<dbReference type="NCBIfam" id="NF009288">
    <property type="entry name" value="PRK12648.1"/>
    <property type="match status" value="1"/>
</dbReference>
<feature type="domain" description="NADH-Ubiquinone oxidoreductase (complex I) chain 5 N-terminal" evidence="12">
    <location>
        <begin position="67"/>
        <end position="110"/>
    </location>
</feature>
<feature type="transmembrane region" description="Helical" evidence="10">
    <location>
        <begin position="761"/>
        <end position="779"/>
    </location>
</feature>
<feature type="transmembrane region" description="Helical" evidence="10">
    <location>
        <begin position="109"/>
        <end position="127"/>
    </location>
</feature>
<feature type="transmembrane region" description="Helical" evidence="10">
    <location>
        <begin position="632"/>
        <end position="650"/>
    </location>
</feature>
<feature type="transmembrane region" description="Helical" evidence="10">
    <location>
        <begin position="851"/>
        <end position="875"/>
    </location>
</feature>
<dbReference type="Proteomes" id="UP001232156">
    <property type="component" value="Unassembled WGS sequence"/>
</dbReference>
<feature type="domain" description="NADH:quinone oxidoreductase/Mrp antiporter transmembrane" evidence="11">
    <location>
        <begin position="126"/>
        <end position="404"/>
    </location>
</feature>
<dbReference type="InterPro" id="IPR025383">
    <property type="entry name" value="MrpA_C/MbhD"/>
</dbReference>
<proteinExistence type="predicted"/>
<accession>A0ABU1D6M6</accession>
<feature type="transmembrane region" description="Helical" evidence="10">
    <location>
        <begin position="242"/>
        <end position="264"/>
    </location>
</feature>
<dbReference type="EMBL" id="JAUZQE010000016">
    <property type="protein sequence ID" value="MDR4126008.1"/>
    <property type="molecule type" value="Genomic_DNA"/>
</dbReference>
<sequence>MSLVLILALPFIGSIIAAFMPSNARNVEAWLAGLLALICAGLTMSHFPAIVDGEVVRTTLPWLPEHGVNLSLRMDGFAWLFAMIVTVMGALIALYARYYMSPEDPVPRYFSFFLAFMGSMLGVVMSGNLIQLVIFWELTSLSSFMLIAYWHHRLDARRGARMSLTITGAGGLCLLAGVLMIGHVVGSYDLDIVLQAGDTIRNHPWYTIMLVLVALGALTKSAQFPFHVWLPNAMAAPTPVSAYLHSATMVKAGVFLLARLWPVMAGTPEWTWIIGGAGAISLLLGAYAATFQTDMKGVLAYSTISHLGLITLLLGMESRLALVAAVFHIINHATFKASLFMAAGIVDHETGTRDLTRLSGLYRSMPITATLAVVAAAAMAGVPLLNGFISKEMFFAETVYVSANDFTRIGLPLLAVVASAFSVAYSLRFIREVFFGPPPATDLPRAPHEPPLMMLIPSAVLVVSCLVVGMLPGLLPGPFLHTAVQALLGDDTPRYSLSIWHGVNLPLVMSFVALAGGIVLQLLLVRRQHARPGHTPFIYRFDGRRTFESLLEALDVVAGFILELTRSPRLQPQLFLVVLVTLVVTTLPLLTGPWMQPEVFTGFDPAFVLLWVTGGICAIGAAASAKFHRPAALMLSGGAGLCTVITFAWLSAPDLALTQLTVEVVTMVLILLGLRWLPPRVQGEGEDEFPIRSAIFAGLRRSRDFIIAIVAGAGFTAIAYAIMTRPHPEGVSSFFVEKSVPLGGGANVVNVILVDFRGFDTLGEITVLGIVALSVYALLRRFRPPPETMQLPNARQFTAYEDKLLDRFSDPDPKALLPQGVMKVPTVLVRLLLPLAAMVSVYFLVRGHNLPGGGFVGGLIMATAIIIQYMVGGVIWVEARQRLHPQYWIAFGLLAAGTAAMAVWWAAKPFLSSVAAEFHVPLIGHIHLSTVLLFDIGVYTLVIGATVLMLVALAHQSLRLYRKPAAVEPQDAGPPIQEQS</sequence>